<dbReference type="KEGG" id="str:Sterm_1110"/>
<dbReference type="Proteomes" id="UP000000845">
    <property type="component" value="Chromosome"/>
</dbReference>
<dbReference type="EMBL" id="CP001739">
    <property type="protein sequence ID" value="ACZ07978.1"/>
    <property type="molecule type" value="Genomic_DNA"/>
</dbReference>
<gene>
    <name evidence="1" type="ordered locus">Sterm_1110</name>
</gene>
<dbReference type="AlphaFoldDB" id="D1AFU3"/>
<protein>
    <submittedName>
        <fullName evidence="1">Uncharacterized protein</fullName>
    </submittedName>
</protein>
<evidence type="ECO:0000313" key="2">
    <source>
        <dbReference type="Proteomes" id="UP000000845"/>
    </source>
</evidence>
<sequence length="212" mass="25154">MKKIIFTIFLAFFCISFSDITGIDTKKIIRSHYTEKDLLMKKSDYFLPKTGKEFNFRAFEWNTSKETALKFFDGKNYTDRGNELIFTNINFAGMVLSELKLNYENDKLVSWIGFGRADAETLKGLQDTYNSKYKGKIIETNTDALKMYITRDRENSFFIIFDPDMTTFYYQSAAQYDRIIRGETEEKELERIRIENEKKQKEKVKQDMFNDL</sequence>
<organism evidence="1 2">
    <name type="scientific">Sebaldella termitidis (strain ATCC 33386 / NCTC 11300)</name>
    <dbReference type="NCBI Taxonomy" id="526218"/>
    <lineage>
        <taxon>Bacteria</taxon>
        <taxon>Fusobacteriati</taxon>
        <taxon>Fusobacteriota</taxon>
        <taxon>Fusobacteriia</taxon>
        <taxon>Fusobacteriales</taxon>
        <taxon>Leptotrichiaceae</taxon>
        <taxon>Sebaldella</taxon>
    </lineage>
</organism>
<dbReference type="HOGENOM" id="CLU_1299025_0_0_0"/>
<name>D1AFU3_SEBTE</name>
<reference evidence="2" key="1">
    <citation type="submission" date="2009-09" db="EMBL/GenBank/DDBJ databases">
        <title>The complete chromosome of Sebaldella termitidis ATCC 33386.</title>
        <authorList>
            <consortium name="US DOE Joint Genome Institute (JGI-PGF)"/>
            <person name="Lucas S."/>
            <person name="Copeland A."/>
            <person name="Lapidus A."/>
            <person name="Glavina del Rio T."/>
            <person name="Dalin E."/>
            <person name="Tice H."/>
            <person name="Bruce D."/>
            <person name="Goodwin L."/>
            <person name="Pitluck S."/>
            <person name="Kyrpides N."/>
            <person name="Mavromatis K."/>
            <person name="Ivanova N."/>
            <person name="Mikhailova N."/>
            <person name="Sims D."/>
            <person name="Meincke L."/>
            <person name="Brettin T."/>
            <person name="Detter J.C."/>
            <person name="Han C."/>
            <person name="Larimer F."/>
            <person name="Land M."/>
            <person name="Hauser L."/>
            <person name="Markowitz V."/>
            <person name="Cheng J.F."/>
            <person name="Hugenholtz P."/>
            <person name="Woyke T."/>
            <person name="Wu D."/>
            <person name="Eisen J.A."/>
        </authorList>
    </citation>
    <scope>NUCLEOTIDE SEQUENCE [LARGE SCALE GENOMIC DNA]</scope>
    <source>
        <strain evidence="2">ATCC 33386 / NCTC 11300</strain>
    </source>
</reference>
<keyword evidence="2" id="KW-1185">Reference proteome</keyword>
<accession>D1AFU3</accession>
<evidence type="ECO:0000313" key="1">
    <source>
        <dbReference type="EMBL" id="ACZ07978.1"/>
    </source>
</evidence>
<reference evidence="1 2" key="2">
    <citation type="journal article" date="2010" name="Stand. Genomic Sci.">
        <title>Complete genome sequence of Sebaldella termitidis type strain (NCTC 11300).</title>
        <authorList>
            <person name="Harmon-Smith M."/>
            <person name="Celia L."/>
            <person name="Chertkov O."/>
            <person name="Lapidus A."/>
            <person name="Copeland A."/>
            <person name="Glavina Del Rio T."/>
            <person name="Nolan M."/>
            <person name="Lucas S."/>
            <person name="Tice H."/>
            <person name="Cheng J.F."/>
            <person name="Han C."/>
            <person name="Detter J.C."/>
            <person name="Bruce D."/>
            <person name="Goodwin L."/>
            <person name="Pitluck S."/>
            <person name="Pati A."/>
            <person name="Liolios K."/>
            <person name="Ivanova N."/>
            <person name="Mavromatis K."/>
            <person name="Mikhailova N."/>
            <person name="Chen A."/>
            <person name="Palaniappan K."/>
            <person name="Land M."/>
            <person name="Hauser L."/>
            <person name="Chang Y.J."/>
            <person name="Jeffries C.D."/>
            <person name="Brettin T."/>
            <person name="Goker M."/>
            <person name="Beck B."/>
            <person name="Bristow J."/>
            <person name="Eisen J.A."/>
            <person name="Markowitz V."/>
            <person name="Hugenholtz P."/>
            <person name="Kyrpides N.C."/>
            <person name="Klenk H.P."/>
            <person name="Chen F."/>
        </authorList>
    </citation>
    <scope>NUCLEOTIDE SEQUENCE [LARGE SCALE GENOMIC DNA]</scope>
    <source>
        <strain evidence="2">ATCC 33386 / NCTC 11300</strain>
    </source>
</reference>
<dbReference type="RefSeq" id="WP_012860574.1">
    <property type="nucleotide sequence ID" value="NC_013517.1"/>
</dbReference>
<proteinExistence type="predicted"/>